<dbReference type="EMBL" id="BQNB010011232">
    <property type="protein sequence ID" value="GJS87877.1"/>
    <property type="molecule type" value="Genomic_DNA"/>
</dbReference>
<sequence length="118" mass="13449">METIHVKFDELTTVASEHDSLEPVSQRFINDDTLAESMNTLSKEDLDHLFGPMYEEYFEERSSKAPPIVTTSEEQTSTISLNNADEFNQEDSADFRGNTIFVPYDATNFKIIESTTKL</sequence>
<dbReference type="Proteomes" id="UP001151760">
    <property type="component" value="Unassembled WGS sequence"/>
</dbReference>
<keyword evidence="2" id="KW-1185">Reference proteome</keyword>
<protein>
    <submittedName>
        <fullName evidence="1">Uncharacterized protein</fullName>
    </submittedName>
</protein>
<proteinExistence type="predicted"/>
<organism evidence="1 2">
    <name type="scientific">Tanacetum coccineum</name>
    <dbReference type="NCBI Taxonomy" id="301880"/>
    <lineage>
        <taxon>Eukaryota</taxon>
        <taxon>Viridiplantae</taxon>
        <taxon>Streptophyta</taxon>
        <taxon>Embryophyta</taxon>
        <taxon>Tracheophyta</taxon>
        <taxon>Spermatophyta</taxon>
        <taxon>Magnoliopsida</taxon>
        <taxon>eudicotyledons</taxon>
        <taxon>Gunneridae</taxon>
        <taxon>Pentapetalae</taxon>
        <taxon>asterids</taxon>
        <taxon>campanulids</taxon>
        <taxon>Asterales</taxon>
        <taxon>Asteraceae</taxon>
        <taxon>Asteroideae</taxon>
        <taxon>Anthemideae</taxon>
        <taxon>Anthemidinae</taxon>
        <taxon>Tanacetum</taxon>
    </lineage>
</organism>
<reference evidence="1" key="2">
    <citation type="submission" date="2022-01" db="EMBL/GenBank/DDBJ databases">
        <authorList>
            <person name="Yamashiro T."/>
            <person name="Shiraishi A."/>
            <person name="Satake H."/>
            <person name="Nakayama K."/>
        </authorList>
    </citation>
    <scope>NUCLEOTIDE SEQUENCE</scope>
</reference>
<evidence type="ECO:0000313" key="2">
    <source>
        <dbReference type="Proteomes" id="UP001151760"/>
    </source>
</evidence>
<reference evidence="1" key="1">
    <citation type="journal article" date="2022" name="Int. J. Mol. Sci.">
        <title>Draft Genome of Tanacetum Coccineum: Genomic Comparison of Closely Related Tanacetum-Family Plants.</title>
        <authorList>
            <person name="Yamashiro T."/>
            <person name="Shiraishi A."/>
            <person name="Nakayama K."/>
            <person name="Satake H."/>
        </authorList>
    </citation>
    <scope>NUCLEOTIDE SEQUENCE</scope>
</reference>
<accession>A0ABQ4ZFE0</accession>
<gene>
    <name evidence="1" type="ORF">Tco_0770513</name>
</gene>
<name>A0ABQ4ZFE0_9ASTR</name>
<evidence type="ECO:0000313" key="1">
    <source>
        <dbReference type="EMBL" id="GJS87877.1"/>
    </source>
</evidence>
<comment type="caution">
    <text evidence="1">The sequence shown here is derived from an EMBL/GenBank/DDBJ whole genome shotgun (WGS) entry which is preliminary data.</text>
</comment>